<keyword evidence="5" id="KW-0372">Hormone</keyword>
<dbReference type="GO" id="GO:0005179">
    <property type="term" value="F:hormone activity"/>
    <property type="evidence" value="ECO:0007669"/>
    <property type="project" value="UniProtKB-KW"/>
</dbReference>
<evidence type="ECO:0000256" key="8">
    <source>
        <dbReference type="SAM" id="MobiDB-lite"/>
    </source>
</evidence>
<evidence type="ECO:0000313" key="10">
    <source>
        <dbReference type="EMBL" id="KAK7331095.1"/>
    </source>
</evidence>
<dbReference type="GO" id="GO:0048364">
    <property type="term" value="P:root development"/>
    <property type="evidence" value="ECO:0007669"/>
    <property type="project" value="InterPro"/>
</dbReference>
<dbReference type="PANTHER" id="PTHR33348">
    <property type="entry name" value="PRECURSOR OF CEP5"/>
    <property type="match status" value="1"/>
</dbReference>
<reference evidence="10 11" key="1">
    <citation type="submission" date="2024-01" db="EMBL/GenBank/DDBJ databases">
        <title>The genomes of 5 underutilized Papilionoideae crops provide insights into root nodulation and disease resistanc.</title>
        <authorList>
            <person name="Jiang F."/>
        </authorList>
    </citation>
    <scope>NUCLEOTIDE SEQUENCE [LARGE SCALE GENOMIC DNA]</scope>
    <source>
        <strain evidence="10">LVBAO_FW01</strain>
        <tissue evidence="10">Leaves</tissue>
    </source>
</reference>
<dbReference type="GO" id="GO:1902025">
    <property type="term" value="P:nitrate import"/>
    <property type="evidence" value="ECO:0007669"/>
    <property type="project" value="TreeGrafter"/>
</dbReference>
<keyword evidence="6 9" id="KW-0732">Signal</keyword>
<feature type="chain" id="PRO_5042975746" evidence="9">
    <location>
        <begin position="24"/>
        <end position="163"/>
    </location>
</feature>
<evidence type="ECO:0000256" key="6">
    <source>
        <dbReference type="ARBA" id="ARBA00022729"/>
    </source>
</evidence>
<dbReference type="GO" id="GO:0048046">
    <property type="term" value="C:apoplast"/>
    <property type="evidence" value="ECO:0007669"/>
    <property type="project" value="UniProtKB-SubCell"/>
</dbReference>
<feature type="region of interest" description="Disordered" evidence="8">
    <location>
        <begin position="86"/>
        <end position="106"/>
    </location>
</feature>
<evidence type="ECO:0000256" key="4">
    <source>
        <dbReference type="ARBA" id="ARBA00022525"/>
    </source>
</evidence>
<keyword evidence="7" id="KW-0379">Hydroxylation</keyword>
<protein>
    <submittedName>
        <fullName evidence="10">Uncharacterized protein</fullName>
    </submittedName>
</protein>
<sequence>MGAFQATLNYLVLFLALVASNDSLLTHGRQIKPLNQHPSLNKGTVMLEENPLPPLKARVNVPSPSSENKKVESSVLPKYGVASFGDSGADTNAFRPTTPGSSPGVGHRKFAGQDKVMEANVAVQSPDVKVYVTGSTIDAFKHTDPGHSPGVGHAQQNKIGHLN</sequence>
<feature type="compositionally biased region" description="Polar residues" evidence="8">
    <location>
        <begin position="154"/>
        <end position="163"/>
    </location>
</feature>
<dbReference type="Proteomes" id="UP001367508">
    <property type="component" value="Unassembled WGS sequence"/>
</dbReference>
<evidence type="ECO:0000256" key="5">
    <source>
        <dbReference type="ARBA" id="ARBA00022702"/>
    </source>
</evidence>
<evidence type="ECO:0000256" key="1">
    <source>
        <dbReference type="ARBA" id="ARBA00004271"/>
    </source>
</evidence>
<accession>A0AAN9L7X2</accession>
<evidence type="ECO:0000256" key="3">
    <source>
        <dbReference type="ARBA" id="ARBA00022523"/>
    </source>
</evidence>
<evidence type="ECO:0000313" key="11">
    <source>
        <dbReference type="Proteomes" id="UP001367508"/>
    </source>
</evidence>
<evidence type="ECO:0000256" key="9">
    <source>
        <dbReference type="SAM" id="SignalP"/>
    </source>
</evidence>
<name>A0AAN9L7X2_CANGL</name>
<comment type="subcellular location">
    <subcellularLocation>
        <location evidence="1">Secreted</location>
        <location evidence="1">Extracellular space</location>
        <location evidence="1">Apoplast</location>
    </subcellularLocation>
</comment>
<comment type="caution">
    <text evidence="10">The sequence shown here is derived from an EMBL/GenBank/DDBJ whole genome shotgun (WGS) entry which is preliminary data.</text>
</comment>
<gene>
    <name evidence="10" type="ORF">VNO77_25309</name>
</gene>
<keyword evidence="3" id="KW-0052">Apoplast</keyword>
<feature type="signal peptide" evidence="9">
    <location>
        <begin position="1"/>
        <end position="23"/>
    </location>
</feature>
<dbReference type="EMBL" id="JAYMYQ010000005">
    <property type="protein sequence ID" value="KAK7331095.1"/>
    <property type="molecule type" value="Genomic_DNA"/>
</dbReference>
<organism evidence="10 11">
    <name type="scientific">Canavalia gladiata</name>
    <name type="common">Sword bean</name>
    <name type="synonym">Dolichos gladiatus</name>
    <dbReference type="NCBI Taxonomy" id="3824"/>
    <lineage>
        <taxon>Eukaryota</taxon>
        <taxon>Viridiplantae</taxon>
        <taxon>Streptophyta</taxon>
        <taxon>Embryophyta</taxon>
        <taxon>Tracheophyta</taxon>
        <taxon>Spermatophyta</taxon>
        <taxon>Magnoliopsida</taxon>
        <taxon>eudicotyledons</taxon>
        <taxon>Gunneridae</taxon>
        <taxon>Pentapetalae</taxon>
        <taxon>rosids</taxon>
        <taxon>fabids</taxon>
        <taxon>Fabales</taxon>
        <taxon>Fabaceae</taxon>
        <taxon>Papilionoideae</taxon>
        <taxon>50 kb inversion clade</taxon>
        <taxon>NPAAA clade</taxon>
        <taxon>indigoferoid/millettioid clade</taxon>
        <taxon>Phaseoleae</taxon>
        <taxon>Canavalia</taxon>
    </lineage>
</organism>
<proteinExistence type="inferred from homology"/>
<dbReference type="AlphaFoldDB" id="A0AAN9L7X2"/>
<dbReference type="GO" id="GO:2000280">
    <property type="term" value="P:regulation of root development"/>
    <property type="evidence" value="ECO:0007669"/>
    <property type="project" value="TreeGrafter"/>
</dbReference>
<keyword evidence="4" id="KW-0964">Secreted</keyword>
<evidence type="ECO:0000256" key="7">
    <source>
        <dbReference type="ARBA" id="ARBA00023278"/>
    </source>
</evidence>
<dbReference type="PANTHER" id="PTHR33348:SF44">
    <property type="entry name" value="PRECURSOR OF CEP6"/>
    <property type="match status" value="1"/>
</dbReference>
<dbReference type="GO" id="GO:0006995">
    <property type="term" value="P:cellular response to nitrogen starvation"/>
    <property type="evidence" value="ECO:0007669"/>
    <property type="project" value="UniProtKB-ARBA"/>
</dbReference>
<dbReference type="InterPro" id="IPR033250">
    <property type="entry name" value="CEP"/>
</dbReference>
<evidence type="ECO:0000256" key="2">
    <source>
        <dbReference type="ARBA" id="ARBA00008963"/>
    </source>
</evidence>
<dbReference type="GO" id="GO:1901371">
    <property type="term" value="P:regulation of leaf morphogenesis"/>
    <property type="evidence" value="ECO:0007669"/>
    <property type="project" value="TreeGrafter"/>
</dbReference>
<keyword evidence="11" id="KW-1185">Reference proteome</keyword>
<feature type="region of interest" description="Disordered" evidence="8">
    <location>
        <begin position="141"/>
        <end position="163"/>
    </location>
</feature>
<comment type="similarity">
    <text evidence="2">Belongs to the C-terminally encoded plant signaling peptide (CEP) family.</text>
</comment>